<name>A0A1H9HJM1_9BACI</name>
<dbReference type="OrthoDB" id="2972052at2"/>
<keyword evidence="2" id="KW-0732">Signal</keyword>
<dbReference type="AlphaFoldDB" id="A0A1H9HJM1"/>
<proteinExistence type="predicted"/>
<evidence type="ECO:0000256" key="2">
    <source>
        <dbReference type="SAM" id="SignalP"/>
    </source>
</evidence>
<feature type="compositionally biased region" description="Acidic residues" evidence="1">
    <location>
        <begin position="37"/>
        <end position="58"/>
    </location>
</feature>
<keyword evidence="4" id="KW-1185">Reference proteome</keyword>
<dbReference type="PROSITE" id="PS51257">
    <property type="entry name" value="PROKAR_LIPOPROTEIN"/>
    <property type="match status" value="1"/>
</dbReference>
<dbReference type="SUPFAM" id="SSF54427">
    <property type="entry name" value="NTF2-like"/>
    <property type="match status" value="1"/>
</dbReference>
<evidence type="ECO:0000256" key="1">
    <source>
        <dbReference type="SAM" id="MobiDB-lite"/>
    </source>
</evidence>
<sequence>MRYLGVLLVTLMLILAACGSNDNAEESEGSTNGSEQNNEETENTDEDSDTEASDEEQVESAMDAYNEAMEQFQEEYVEDSTVQEFTSIEEVANYFIENAPVTESYAHNIAETIVEENDGELTWVDQDFTVTVDADTFDIYSLADDHKFFFFRIAGDAEENRGDYTYNLVKEDDEWLIDDLDFEYLDGEHPDDQTEEDEEE</sequence>
<evidence type="ECO:0000313" key="3">
    <source>
        <dbReference type="EMBL" id="SEQ62497.1"/>
    </source>
</evidence>
<feature type="region of interest" description="Disordered" evidence="1">
    <location>
        <begin position="22"/>
        <end position="59"/>
    </location>
</feature>
<dbReference type="Proteomes" id="UP000199427">
    <property type="component" value="Unassembled WGS sequence"/>
</dbReference>
<dbReference type="EMBL" id="FOES01000019">
    <property type="protein sequence ID" value="SEQ62497.1"/>
    <property type="molecule type" value="Genomic_DNA"/>
</dbReference>
<feature type="chain" id="PRO_5011577096" evidence="2">
    <location>
        <begin position="25"/>
        <end position="200"/>
    </location>
</feature>
<feature type="signal peptide" evidence="2">
    <location>
        <begin position="1"/>
        <end position="24"/>
    </location>
</feature>
<reference evidence="3 4" key="1">
    <citation type="submission" date="2016-10" db="EMBL/GenBank/DDBJ databases">
        <authorList>
            <person name="de Groot N.N."/>
        </authorList>
    </citation>
    <scope>NUCLEOTIDE SEQUENCE [LARGE SCALE GENOMIC DNA]</scope>
    <source>
        <strain evidence="3 4">DSM 21633</strain>
    </source>
</reference>
<protein>
    <submittedName>
        <fullName evidence="3">Uncharacterized protein</fullName>
    </submittedName>
</protein>
<accession>A0A1H9HJM1</accession>
<gene>
    <name evidence="3" type="ORF">SAMN05216362_11943</name>
</gene>
<dbReference type="InterPro" id="IPR032710">
    <property type="entry name" value="NTF2-like_dom_sf"/>
</dbReference>
<evidence type="ECO:0000313" key="4">
    <source>
        <dbReference type="Proteomes" id="UP000199427"/>
    </source>
</evidence>
<dbReference type="RefSeq" id="WP_091773818.1">
    <property type="nucleotide sequence ID" value="NZ_FOES01000019.1"/>
</dbReference>
<organism evidence="3 4">
    <name type="scientific">Piscibacillus halophilus</name>
    <dbReference type="NCBI Taxonomy" id="571933"/>
    <lineage>
        <taxon>Bacteria</taxon>
        <taxon>Bacillati</taxon>
        <taxon>Bacillota</taxon>
        <taxon>Bacilli</taxon>
        <taxon>Bacillales</taxon>
        <taxon>Bacillaceae</taxon>
        <taxon>Piscibacillus</taxon>
    </lineage>
</organism>